<evidence type="ECO:0000313" key="2">
    <source>
        <dbReference type="EMBL" id="KAB8337286.1"/>
    </source>
</evidence>
<name>A0A5N6KQ42_9ROSI</name>
<reference evidence="2 3" key="1">
    <citation type="submission" date="2019-06" db="EMBL/GenBank/DDBJ databases">
        <title>A chromosomal-level reference genome of Carpinus fangiana (Coryloideae, Betulaceae).</title>
        <authorList>
            <person name="Yang X."/>
            <person name="Wang Z."/>
            <person name="Zhang L."/>
            <person name="Hao G."/>
            <person name="Liu J."/>
            <person name="Yang Y."/>
        </authorList>
    </citation>
    <scope>NUCLEOTIDE SEQUENCE [LARGE SCALE GENOMIC DNA]</scope>
    <source>
        <strain evidence="2">Cfa_2016G</strain>
        <tissue evidence="2">Leaf</tissue>
    </source>
</reference>
<dbReference type="AlphaFoldDB" id="A0A5N6KQ42"/>
<feature type="region of interest" description="Disordered" evidence="1">
    <location>
        <begin position="41"/>
        <end position="80"/>
    </location>
</feature>
<evidence type="ECO:0000313" key="3">
    <source>
        <dbReference type="Proteomes" id="UP000327013"/>
    </source>
</evidence>
<accession>A0A5N6KQ42</accession>
<keyword evidence="3" id="KW-1185">Reference proteome</keyword>
<protein>
    <submittedName>
        <fullName evidence="2">Uncharacterized protein</fullName>
    </submittedName>
</protein>
<dbReference type="Proteomes" id="UP000327013">
    <property type="component" value="Unassembled WGS sequence"/>
</dbReference>
<evidence type="ECO:0000256" key="1">
    <source>
        <dbReference type="SAM" id="MobiDB-lite"/>
    </source>
</evidence>
<sequence length="80" mass="8891">MAFLVVVLAVVLAAMWQLWNMMRNARREATEARLGNMAMDGGYQADHKDGRGMVQSDGERYEVGTDNIPHELDTGVNHTA</sequence>
<proteinExistence type="predicted"/>
<dbReference type="EMBL" id="VIBQ01000009">
    <property type="protein sequence ID" value="KAB8337286.1"/>
    <property type="molecule type" value="Genomic_DNA"/>
</dbReference>
<comment type="caution">
    <text evidence="2">The sequence shown here is derived from an EMBL/GenBank/DDBJ whole genome shotgun (WGS) entry which is preliminary data.</text>
</comment>
<feature type="compositionally biased region" description="Basic and acidic residues" evidence="1">
    <location>
        <begin position="45"/>
        <end position="73"/>
    </location>
</feature>
<gene>
    <name evidence="2" type="ORF">FH972_021587</name>
</gene>
<organism evidence="2 3">
    <name type="scientific">Carpinus fangiana</name>
    <dbReference type="NCBI Taxonomy" id="176857"/>
    <lineage>
        <taxon>Eukaryota</taxon>
        <taxon>Viridiplantae</taxon>
        <taxon>Streptophyta</taxon>
        <taxon>Embryophyta</taxon>
        <taxon>Tracheophyta</taxon>
        <taxon>Spermatophyta</taxon>
        <taxon>Magnoliopsida</taxon>
        <taxon>eudicotyledons</taxon>
        <taxon>Gunneridae</taxon>
        <taxon>Pentapetalae</taxon>
        <taxon>rosids</taxon>
        <taxon>fabids</taxon>
        <taxon>Fagales</taxon>
        <taxon>Betulaceae</taxon>
        <taxon>Carpinus</taxon>
    </lineage>
</organism>